<evidence type="ECO:0000313" key="2">
    <source>
        <dbReference type="Proteomes" id="UP000655225"/>
    </source>
</evidence>
<reference evidence="1 2" key="1">
    <citation type="submission" date="2020-04" db="EMBL/GenBank/DDBJ databases">
        <title>Plant Genome Project.</title>
        <authorList>
            <person name="Zhang R.-G."/>
        </authorList>
    </citation>
    <scope>NUCLEOTIDE SEQUENCE [LARGE SCALE GENOMIC DNA]</scope>
    <source>
        <strain evidence="1">YNK0</strain>
        <tissue evidence="1">Leaf</tissue>
    </source>
</reference>
<gene>
    <name evidence="1" type="ORF">HHK36_028931</name>
</gene>
<organism evidence="1 2">
    <name type="scientific">Tetracentron sinense</name>
    <name type="common">Spur-leaf</name>
    <dbReference type="NCBI Taxonomy" id="13715"/>
    <lineage>
        <taxon>Eukaryota</taxon>
        <taxon>Viridiplantae</taxon>
        <taxon>Streptophyta</taxon>
        <taxon>Embryophyta</taxon>
        <taxon>Tracheophyta</taxon>
        <taxon>Spermatophyta</taxon>
        <taxon>Magnoliopsida</taxon>
        <taxon>Trochodendrales</taxon>
        <taxon>Trochodendraceae</taxon>
        <taxon>Tetracentron</taxon>
    </lineage>
</organism>
<dbReference type="EMBL" id="JABCRI010000022">
    <property type="protein sequence ID" value="KAF8379496.1"/>
    <property type="molecule type" value="Genomic_DNA"/>
</dbReference>
<evidence type="ECO:0000313" key="1">
    <source>
        <dbReference type="EMBL" id="KAF8379496.1"/>
    </source>
</evidence>
<dbReference type="Pfam" id="PF06521">
    <property type="entry name" value="PAR1"/>
    <property type="match status" value="1"/>
</dbReference>
<protein>
    <submittedName>
        <fullName evidence="1">Uncharacterized protein</fullName>
    </submittedName>
</protein>
<accession>A0A835D331</accession>
<dbReference type="OrthoDB" id="772928at2759"/>
<keyword evidence="2" id="KW-1185">Reference proteome</keyword>
<dbReference type="AlphaFoldDB" id="A0A835D331"/>
<dbReference type="Proteomes" id="UP000655225">
    <property type="component" value="Unassembled WGS sequence"/>
</dbReference>
<dbReference type="InterPro" id="IPR009489">
    <property type="entry name" value="PAR1"/>
</dbReference>
<dbReference type="PANTHER" id="PTHR33649:SF4">
    <property type="entry name" value="PAR1 PROTEIN"/>
    <property type="match status" value="1"/>
</dbReference>
<comment type="caution">
    <text evidence="1">The sequence shown here is derived from an EMBL/GenBank/DDBJ whole genome shotgun (WGS) entry which is preliminary data.</text>
</comment>
<proteinExistence type="predicted"/>
<sequence>MANSLSYITGGITCEKLPTDFCVFSVSSDGTRCMLERYMVDTRVKYECRSSDALVEGMVDWEETDECIEACGLERKSVGISSDSLGTSIHPKALLTKLLPFVPQHCLYLPKLCQMQRSESRRGMVEIKSSSAECEEVEGPIAPVLEPSQVPGPSPADSPIYFDPPLVMDGSSLAESPIYFDAPLVMVEGPSPADSPIYFDSPLVIVDGPSPANLPIYLDPPLVIVDGPSSDELPPSPPAPYWNRKL</sequence>
<name>A0A835D331_TETSI</name>
<dbReference type="PANTHER" id="PTHR33649">
    <property type="entry name" value="PAR1 PROTEIN"/>
    <property type="match status" value="1"/>
</dbReference>